<organism evidence="3 5">
    <name type="scientific">Didymodactylos carnosus</name>
    <dbReference type="NCBI Taxonomy" id="1234261"/>
    <lineage>
        <taxon>Eukaryota</taxon>
        <taxon>Metazoa</taxon>
        <taxon>Spiralia</taxon>
        <taxon>Gnathifera</taxon>
        <taxon>Rotifera</taxon>
        <taxon>Eurotatoria</taxon>
        <taxon>Bdelloidea</taxon>
        <taxon>Philodinida</taxon>
        <taxon>Philodinidae</taxon>
        <taxon>Didymodactylos</taxon>
    </lineage>
</organism>
<accession>A0A813X1U2</accession>
<evidence type="ECO:0000256" key="2">
    <source>
        <dbReference type="SAM" id="Coils"/>
    </source>
</evidence>
<dbReference type="AlphaFoldDB" id="A0A813X1U2"/>
<dbReference type="EMBL" id="CAJNOQ010001014">
    <property type="protein sequence ID" value="CAF0860452.1"/>
    <property type="molecule type" value="Genomic_DNA"/>
</dbReference>
<evidence type="ECO:0000256" key="1">
    <source>
        <dbReference type="ARBA" id="ARBA00008390"/>
    </source>
</evidence>
<feature type="coiled-coil region" evidence="2">
    <location>
        <begin position="636"/>
        <end position="758"/>
    </location>
</feature>
<dbReference type="Gene3D" id="2.40.128.20">
    <property type="match status" value="1"/>
</dbReference>
<dbReference type="InterPro" id="IPR000463">
    <property type="entry name" value="Fatty_acid-bd"/>
</dbReference>
<dbReference type="InterPro" id="IPR031259">
    <property type="entry name" value="ILBP"/>
</dbReference>
<keyword evidence="2" id="KW-0175">Coiled coil</keyword>
<dbReference type="OrthoDB" id="412780at2759"/>
<gene>
    <name evidence="3" type="ORF">GPM918_LOCUS6558</name>
    <name evidence="4" type="ORF">SRO942_LOCUS6558</name>
</gene>
<dbReference type="InterPro" id="IPR012674">
    <property type="entry name" value="Calycin"/>
</dbReference>
<dbReference type="CDD" id="cd00742">
    <property type="entry name" value="FABP"/>
    <property type="match status" value="1"/>
</dbReference>
<evidence type="ECO:0000313" key="3">
    <source>
        <dbReference type="EMBL" id="CAF0860452.1"/>
    </source>
</evidence>
<protein>
    <submittedName>
        <fullName evidence="3">Uncharacterized protein</fullName>
    </submittedName>
</protein>
<dbReference type="Proteomes" id="UP000663829">
    <property type="component" value="Unassembled WGS sequence"/>
</dbReference>
<dbReference type="Proteomes" id="UP000681722">
    <property type="component" value="Unassembled WGS sequence"/>
</dbReference>
<dbReference type="EMBL" id="CAJOBC010001014">
    <property type="protein sequence ID" value="CAF3648110.1"/>
    <property type="molecule type" value="Genomic_DNA"/>
</dbReference>
<reference evidence="3" key="1">
    <citation type="submission" date="2021-02" db="EMBL/GenBank/DDBJ databases">
        <authorList>
            <person name="Nowell W R."/>
        </authorList>
    </citation>
    <scope>NUCLEOTIDE SEQUENCE</scope>
</reference>
<evidence type="ECO:0000313" key="4">
    <source>
        <dbReference type="EMBL" id="CAF3648110.1"/>
    </source>
</evidence>
<sequence>MPDIEALKGTWDYVDGKDFDKFMSEIGVSFLMRQTAKLVTPKLTISENNGKWTLISETHIKTVTIDFIPDQEFDETTADGREVKSLIKFENGHWIHTSRDKKGKEWVLDRHVDEAGLQQIILTCGDDSSDELFLDAIARGEKQKKLNDTTLHAYENKSERLAEKFCESPEENINEKGVREKFQYVLDYISEQCSSTIDIYSLLDGDEISLSKLAFTVIFVAHYQSIELYDKTNQQTKSTLNEELKKIFDTHMIEPNNGKRAKLNIDNYFSYLTSSTDSHSIKSSILPMAKSNYSLPHETINGSDMEYDNLKLQLHVLQTLYDNLKQKYHVTEQKLYENNDYDYIREERDQLRSELRQCESEKQRLHIQRLDLSELTDRIRHYEKLEEQLQEETKLLENRLTESKQRCEELERCIIDQQSKMTSLSLKAIRQDSLEMENLQLKVRKEQMETELRRQIEILENNNKQLQNIIKEPKFSEPPLIVTEKRLLERELREIKLTWCDRKQVQHEIQSYKDTIHQYGEALEKIRKDYQEYKKYQIEQEQIKIDDEYQRFNELMKENEVLKRTNAQMDDECLLLRCELRELQEKVDSEQQHAETNCDYYTHLKLENDEQKQLIVKLQHDIKAVTVYRDYAVKKLSDIQNILDLYEIELDLQEEKETKLQIEKQTARQRYKTVLHQKLQLQNENKDLVQLVDELKKKIEETEATLSKRTQQFKLGIQNLTRYDEQLCERCDKLEILYKKTKEKLRKYKQEYSELHDDGQQPMNEPQEKLTLLQSDFYTNPEPKSDKQEKSWWPSWMGIPKSIEYKQSNCPPSVKPFSHQARSISLEECTRKYDYVTGSSLLEFLNRC</sequence>
<feature type="coiled-coil region" evidence="2">
    <location>
        <begin position="509"/>
        <end position="593"/>
    </location>
</feature>
<name>A0A813X1U2_9BILA</name>
<keyword evidence="5" id="KW-1185">Reference proteome</keyword>
<comment type="caution">
    <text evidence="3">The sequence shown here is derived from an EMBL/GenBank/DDBJ whole genome shotgun (WGS) entry which is preliminary data.</text>
</comment>
<evidence type="ECO:0000313" key="5">
    <source>
        <dbReference type="Proteomes" id="UP000663829"/>
    </source>
</evidence>
<dbReference type="PRINTS" id="PR00178">
    <property type="entry name" value="FATTYACIDBP"/>
</dbReference>
<dbReference type="PANTHER" id="PTHR11955">
    <property type="entry name" value="FATTY ACID BINDING PROTEIN"/>
    <property type="match status" value="1"/>
</dbReference>
<dbReference type="GO" id="GO:0008289">
    <property type="term" value="F:lipid binding"/>
    <property type="evidence" value="ECO:0007669"/>
    <property type="project" value="UniProtKB-KW"/>
</dbReference>
<proteinExistence type="inferred from homology"/>
<feature type="coiled-coil region" evidence="2">
    <location>
        <begin position="307"/>
        <end position="469"/>
    </location>
</feature>
<comment type="similarity">
    <text evidence="1">Belongs to the calycin superfamily. Fatty-acid binding protein (FABP) family.</text>
</comment>
<dbReference type="SUPFAM" id="SSF50814">
    <property type="entry name" value="Lipocalins"/>
    <property type="match status" value="1"/>
</dbReference>